<evidence type="ECO:0000256" key="1">
    <source>
        <dbReference type="ARBA" id="ARBA00024353"/>
    </source>
</evidence>
<protein>
    <recommendedName>
        <fullName evidence="2">Anti-sigma-W factor RsiW</fullName>
    </recommendedName>
</protein>
<evidence type="ECO:0000256" key="3">
    <source>
        <dbReference type="SAM" id="Phobius"/>
    </source>
</evidence>
<dbReference type="OrthoDB" id="2476803at2"/>
<keyword evidence="7" id="KW-1185">Reference proteome</keyword>
<dbReference type="AlphaFoldDB" id="M8EAX7"/>
<dbReference type="Pfam" id="PF13786">
    <property type="entry name" value="DUF4179"/>
    <property type="match status" value="1"/>
</dbReference>
<proteinExistence type="inferred from homology"/>
<comment type="caution">
    <text evidence="6">The sequence shown here is derived from an EMBL/GenBank/DDBJ whole genome shotgun (WGS) entry which is preliminary data.</text>
</comment>
<dbReference type="InterPro" id="IPR025436">
    <property type="entry name" value="DUF4179"/>
</dbReference>
<comment type="similarity">
    <text evidence="1">Belongs to the zinc-associated anti-sigma factor (ZAS) superfamily. Anti-sigma-W factor family.</text>
</comment>
<organism evidence="6 7">
    <name type="scientific">Brevibacillus borstelensis AK1</name>
    <dbReference type="NCBI Taxonomy" id="1300222"/>
    <lineage>
        <taxon>Bacteria</taxon>
        <taxon>Bacillati</taxon>
        <taxon>Bacillota</taxon>
        <taxon>Bacilli</taxon>
        <taxon>Bacillales</taxon>
        <taxon>Paenibacillaceae</taxon>
        <taxon>Brevibacillus</taxon>
    </lineage>
</organism>
<evidence type="ECO:0000259" key="4">
    <source>
        <dbReference type="Pfam" id="PF13490"/>
    </source>
</evidence>
<dbReference type="InterPro" id="IPR041916">
    <property type="entry name" value="Anti_sigma_zinc_sf"/>
</dbReference>
<keyword evidence="3" id="KW-1133">Transmembrane helix</keyword>
<keyword evidence="3" id="KW-0472">Membrane</keyword>
<dbReference type="PATRIC" id="fig|1300222.3.peg.2767"/>
<feature type="domain" description="DUF4179" evidence="5">
    <location>
        <begin position="95"/>
        <end position="179"/>
    </location>
</feature>
<sequence>MKCQECQALLPTYADGETNAADALRVQAHLRHCRKCQAVYARVNEEVELIRDGWMMEMLPDDFANEVMQQIQDEGIEVEKSDPVLKKGGGPAKRRGLLVSSVVAAAVLVMAIGTQVSPAFAAFLSSFFQTITGEAGLRQAAKQGFSTELNQAVSDNGITLRVKEVIADPTRIVLSYVLEDAQGRILPDQFFPAYGANNVYVVDANDKVIRRSPLFRRTDKYADLVFPLENPPEQVTVHLEIKGIGSKELHKTHLNMEILVDLRKGIAATKKLKVEEQYTSPKGMTVKLGQITYAPSATALEVETEWTLEAREKIVRQVEELKAKGAREEVATRLLSSHHPEFTIRDKEGNILADSRQNSNYQFESGLIYTLPGSNEQQAGSNKMTYYFAPFEEPAEDVFFHLEDVFITERAAFSLVVPLHGEGLRGGEYEGNHYEVLDIREEKATDSAFSTYRITVDSIQKSIGNDPPEWLVTDKEGNVYKAEFDVEKTRSYSDQKGSHTVTTLIVKEVPKEAKEVTLSLVLVERQLPGGEWKIKLPDKNAHFLWQIRQ</sequence>
<evidence type="ECO:0000259" key="5">
    <source>
        <dbReference type="Pfam" id="PF13786"/>
    </source>
</evidence>
<gene>
    <name evidence="6" type="ORF">I532_13224</name>
</gene>
<name>M8EAX7_9BACL</name>
<feature type="domain" description="Putative zinc-finger" evidence="4">
    <location>
        <begin position="3"/>
        <end position="37"/>
    </location>
</feature>
<dbReference type="RefSeq" id="WP_003388769.1">
    <property type="nucleotide sequence ID" value="NZ_APBN01000004.1"/>
</dbReference>
<dbReference type="Gene3D" id="1.10.10.1320">
    <property type="entry name" value="Anti-sigma factor, zinc-finger domain"/>
    <property type="match status" value="1"/>
</dbReference>
<evidence type="ECO:0000313" key="6">
    <source>
        <dbReference type="EMBL" id="EMT52620.1"/>
    </source>
</evidence>
<evidence type="ECO:0000313" key="7">
    <source>
        <dbReference type="Proteomes" id="UP000012081"/>
    </source>
</evidence>
<accession>M8EAX7</accession>
<dbReference type="InterPro" id="IPR027383">
    <property type="entry name" value="Znf_put"/>
</dbReference>
<reference evidence="6 7" key="1">
    <citation type="submission" date="2013-03" db="EMBL/GenBank/DDBJ databases">
        <title>Assembly of a new bacterial strain Brevibacillus borstelensis AK1.</title>
        <authorList>
            <person name="Rajan I."/>
            <person name="PoliReddy D."/>
            <person name="Sugumar T."/>
            <person name="Rathinam K."/>
            <person name="Alqarawi S."/>
            <person name="Khalil A.B."/>
            <person name="Sivakumar N."/>
        </authorList>
    </citation>
    <scope>NUCLEOTIDE SEQUENCE [LARGE SCALE GENOMIC DNA]</scope>
    <source>
        <strain evidence="6 7">AK1</strain>
    </source>
</reference>
<dbReference type="Pfam" id="PF13490">
    <property type="entry name" value="zf-HC2"/>
    <property type="match status" value="1"/>
</dbReference>
<feature type="transmembrane region" description="Helical" evidence="3">
    <location>
        <begin position="96"/>
        <end position="116"/>
    </location>
</feature>
<dbReference type="EMBL" id="APBN01000004">
    <property type="protein sequence ID" value="EMT52620.1"/>
    <property type="molecule type" value="Genomic_DNA"/>
</dbReference>
<dbReference type="Proteomes" id="UP000012081">
    <property type="component" value="Unassembled WGS sequence"/>
</dbReference>
<dbReference type="STRING" id="1300222.I532_13224"/>
<evidence type="ECO:0000256" key="2">
    <source>
        <dbReference type="ARBA" id="ARBA00024438"/>
    </source>
</evidence>
<dbReference type="Gene3D" id="2.60.40.1630">
    <property type="entry name" value="bacillus anthracis domain"/>
    <property type="match status" value="1"/>
</dbReference>
<keyword evidence="3" id="KW-0812">Transmembrane</keyword>